<dbReference type="RefSeq" id="WP_064503971.1">
    <property type="nucleotide sequence ID" value="NZ_LWHQ01000021.1"/>
</dbReference>
<dbReference type="AlphaFoldDB" id="A0A179SBS0"/>
<organism evidence="2 3">
    <name type="scientific">Methylobacterium platani</name>
    <dbReference type="NCBI Taxonomy" id="427683"/>
    <lineage>
        <taxon>Bacteria</taxon>
        <taxon>Pseudomonadati</taxon>
        <taxon>Pseudomonadota</taxon>
        <taxon>Alphaproteobacteria</taxon>
        <taxon>Hyphomicrobiales</taxon>
        <taxon>Methylobacteriaceae</taxon>
        <taxon>Methylobacterium</taxon>
    </lineage>
</organism>
<name>A0A179SBS0_9HYPH</name>
<dbReference type="PANTHER" id="PTHR42912">
    <property type="entry name" value="METHYLTRANSFERASE"/>
    <property type="match status" value="1"/>
</dbReference>
<dbReference type="EMBL" id="LWHQ01000021">
    <property type="protein sequence ID" value="OAS24902.1"/>
    <property type="molecule type" value="Genomic_DNA"/>
</dbReference>
<evidence type="ECO:0000313" key="2">
    <source>
        <dbReference type="EMBL" id="OAS24902.1"/>
    </source>
</evidence>
<dbReference type="InterPro" id="IPR050508">
    <property type="entry name" value="Methyltransf_Superfamily"/>
</dbReference>
<dbReference type="CDD" id="cd02440">
    <property type="entry name" value="AdoMet_MTases"/>
    <property type="match status" value="1"/>
</dbReference>
<dbReference type="GO" id="GO:0008168">
    <property type="term" value="F:methyltransferase activity"/>
    <property type="evidence" value="ECO:0007669"/>
    <property type="project" value="TreeGrafter"/>
</dbReference>
<dbReference type="InterPro" id="IPR041698">
    <property type="entry name" value="Methyltransf_25"/>
</dbReference>
<accession>A0A179SBS0</accession>
<dbReference type="STRING" id="427683.A5481_12485"/>
<comment type="caution">
    <text evidence="2">The sequence shown here is derived from an EMBL/GenBank/DDBJ whole genome shotgun (WGS) entry which is preliminary data.</text>
</comment>
<reference evidence="2 3" key="1">
    <citation type="submission" date="2016-04" db="EMBL/GenBank/DDBJ databases">
        <authorList>
            <person name="Evans L.H."/>
            <person name="Alamgir A."/>
            <person name="Owens N."/>
            <person name="Weber N.D."/>
            <person name="Virtaneva K."/>
            <person name="Barbian K."/>
            <person name="Babar A."/>
            <person name="Rosenke K."/>
        </authorList>
    </citation>
    <scope>NUCLEOTIDE SEQUENCE [LARGE SCALE GENOMIC DNA]</scope>
    <source>
        <strain evidence="2 3">PMB02</strain>
    </source>
</reference>
<feature type="domain" description="Methyltransferase" evidence="1">
    <location>
        <begin position="266"/>
        <end position="359"/>
    </location>
</feature>
<protein>
    <recommendedName>
        <fullName evidence="1">Methyltransferase domain-containing protein</fullName>
    </recommendedName>
</protein>
<gene>
    <name evidence="2" type="ORF">A5481_12485</name>
</gene>
<dbReference type="Proteomes" id="UP000078316">
    <property type="component" value="Unassembled WGS sequence"/>
</dbReference>
<dbReference type="InterPro" id="IPR029063">
    <property type="entry name" value="SAM-dependent_MTases_sf"/>
</dbReference>
<dbReference type="SUPFAM" id="SSF53335">
    <property type="entry name" value="S-adenosyl-L-methionine-dependent methyltransferases"/>
    <property type="match status" value="1"/>
</dbReference>
<evidence type="ECO:0000313" key="3">
    <source>
        <dbReference type="Proteomes" id="UP000078316"/>
    </source>
</evidence>
<dbReference type="Pfam" id="PF13649">
    <property type="entry name" value="Methyltransf_25"/>
    <property type="match status" value="1"/>
</dbReference>
<sequence>MITADMLCGRFSGVGAPPQVGIRCDGRHWASVPVTTDDTGAHFTCQLPPAAWPQSTKVEIRSVSGEDLYGSFTAPTRKPITNLHGLGAIDVLKHHPLPFSAVPYMSFDGARLVVTGEHLPPAGDPGALTVVFGPGVAYEFKYPLPSMAFGNHFWYWPNAHLSAFQLIIDLPACAPGSDPFRFRFEYSNGNPLDPTALQVGDVLGRQVFIPPRLDAGIGLPRDNTQLTRVQTWSSDQSVTVTGYNAFRAIEALLARHGVTHGPEVTILDWGCGHGRVTRHFLQNWPQARIHGTDIDGENIAWCQRNLTAGSFATAPLVPPTEYPAASLDGVFGISVMTHLTAEVQAAWLDEFARLLKPEGIALITFGGKGAAAWSTVFRGRDWWERWLETEFDDHQLDAALDGKIADKTYYRHTAQTAEYTQGFWSKHLEILEIIPDYIGNLDVAVMRKRRQS</sequence>
<dbReference type="PANTHER" id="PTHR42912:SF98">
    <property type="entry name" value="UNCHARACTERISED METHYLTRANSFERASE RV1498C"/>
    <property type="match status" value="1"/>
</dbReference>
<dbReference type="Gene3D" id="3.40.50.150">
    <property type="entry name" value="Vaccinia Virus protein VP39"/>
    <property type="match status" value="1"/>
</dbReference>
<evidence type="ECO:0000259" key="1">
    <source>
        <dbReference type="Pfam" id="PF13649"/>
    </source>
</evidence>
<proteinExistence type="predicted"/>